<evidence type="ECO:0000313" key="1">
    <source>
        <dbReference type="EMBL" id="KAG2556012.1"/>
    </source>
</evidence>
<name>A0A8T0P758_PANVG</name>
<evidence type="ECO:0000313" key="2">
    <source>
        <dbReference type="Proteomes" id="UP000823388"/>
    </source>
</evidence>
<reference evidence="1" key="1">
    <citation type="submission" date="2020-05" db="EMBL/GenBank/DDBJ databases">
        <title>WGS assembly of Panicum virgatum.</title>
        <authorList>
            <person name="Lovell J.T."/>
            <person name="Jenkins J."/>
            <person name="Shu S."/>
            <person name="Juenger T.E."/>
            <person name="Schmutz J."/>
        </authorList>
    </citation>
    <scope>NUCLEOTIDE SEQUENCE</scope>
    <source>
        <strain evidence="1">AP13</strain>
    </source>
</reference>
<dbReference type="Gene3D" id="3.80.10.10">
    <property type="entry name" value="Ribonuclease Inhibitor"/>
    <property type="match status" value="1"/>
</dbReference>
<gene>
    <name evidence="1" type="ORF">PVAP13_8NG058200</name>
</gene>
<dbReference type="InterPro" id="IPR032675">
    <property type="entry name" value="LRR_dom_sf"/>
</dbReference>
<organism evidence="1 2">
    <name type="scientific">Panicum virgatum</name>
    <name type="common">Blackwell switchgrass</name>
    <dbReference type="NCBI Taxonomy" id="38727"/>
    <lineage>
        <taxon>Eukaryota</taxon>
        <taxon>Viridiplantae</taxon>
        <taxon>Streptophyta</taxon>
        <taxon>Embryophyta</taxon>
        <taxon>Tracheophyta</taxon>
        <taxon>Spermatophyta</taxon>
        <taxon>Magnoliopsida</taxon>
        <taxon>Liliopsida</taxon>
        <taxon>Poales</taxon>
        <taxon>Poaceae</taxon>
        <taxon>PACMAD clade</taxon>
        <taxon>Panicoideae</taxon>
        <taxon>Panicodae</taxon>
        <taxon>Paniceae</taxon>
        <taxon>Panicinae</taxon>
        <taxon>Panicum</taxon>
        <taxon>Panicum sect. Hiantes</taxon>
    </lineage>
</organism>
<keyword evidence="2" id="KW-1185">Reference proteome</keyword>
<protein>
    <recommendedName>
        <fullName evidence="3">Disease resistance protein</fullName>
    </recommendedName>
</protein>
<dbReference type="AlphaFoldDB" id="A0A8T0P758"/>
<sequence length="171" mass="19555">MPILEELKLEKCKLRCMPAGLAFHARALKKLYIYDVKHLSSLENFTSVVHLDVFRNADLERISNLPKLQKLVIVKCPKMKVLEGMPALRALNLEDYAMETVPRYLQDVTPRQLLLDCSLPLLTSIAAGKTSREWDKFKHIQQVKAYAGDEGVQRKCPQGAQVSCLHNHMHY</sequence>
<proteinExistence type="predicted"/>
<evidence type="ECO:0008006" key="3">
    <source>
        <dbReference type="Google" id="ProtNLM"/>
    </source>
</evidence>
<comment type="caution">
    <text evidence="1">The sequence shown here is derived from an EMBL/GenBank/DDBJ whole genome shotgun (WGS) entry which is preliminary data.</text>
</comment>
<dbReference type="EMBL" id="CM029052">
    <property type="protein sequence ID" value="KAG2556012.1"/>
    <property type="molecule type" value="Genomic_DNA"/>
</dbReference>
<dbReference type="Proteomes" id="UP000823388">
    <property type="component" value="Chromosome 8N"/>
</dbReference>
<dbReference type="SUPFAM" id="SSF52047">
    <property type="entry name" value="RNI-like"/>
    <property type="match status" value="1"/>
</dbReference>
<accession>A0A8T0P758</accession>